<proteinExistence type="predicted"/>
<dbReference type="InterPro" id="IPR036554">
    <property type="entry name" value="GHMP_kinase_C_sf"/>
</dbReference>
<dbReference type="RefSeq" id="WP_194118664.1">
    <property type="nucleotide sequence ID" value="NZ_JACYGY010000001.1"/>
</dbReference>
<evidence type="ECO:0000256" key="2">
    <source>
        <dbReference type="ARBA" id="ARBA00022777"/>
    </source>
</evidence>
<dbReference type="Proteomes" id="UP000634134">
    <property type="component" value="Unassembled WGS sequence"/>
</dbReference>
<evidence type="ECO:0000259" key="4">
    <source>
        <dbReference type="Pfam" id="PF00288"/>
    </source>
</evidence>
<dbReference type="Gene3D" id="3.30.230.120">
    <property type="match status" value="1"/>
</dbReference>
<feature type="domain" description="GHMP kinase N-terminal" evidence="4">
    <location>
        <begin position="85"/>
        <end position="171"/>
    </location>
</feature>
<dbReference type="SUPFAM" id="SSF54211">
    <property type="entry name" value="Ribosomal protein S5 domain 2-like"/>
    <property type="match status" value="1"/>
</dbReference>
<dbReference type="InterPro" id="IPR053034">
    <property type="entry name" value="Glucuronokinase-like"/>
</dbReference>
<keyword evidence="2 6" id="KW-0418">Kinase</keyword>
<keyword evidence="7" id="KW-1185">Reference proteome</keyword>
<dbReference type="PANTHER" id="PTHR38710:SF1">
    <property type="entry name" value="WITH PUTATIVE URIDYL PYROPHOSPHORYLASE-RELATED"/>
    <property type="match status" value="1"/>
</dbReference>
<dbReference type="Pfam" id="PF00288">
    <property type="entry name" value="GHMP_kinases_N"/>
    <property type="match status" value="1"/>
</dbReference>
<gene>
    <name evidence="6" type="ORF">IEE83_00360</name>
</gene>
<comment type="caution">
    <text evidence="6">The sequence shown here is derived from an EMBL/GenBank/DDBJ whole genome shotgun (WGS) entry which is preliminary data.</text>
</comment>
<dbReference type="InterPro" id="IPR020568">
    <property type="entry name" value="Ribosomal_Su5_D2-typ_SF"/>
</dbReference>
<feature type="domain" description="GHMP kinase C-terminal" evidence="5">
    <location>
        <begin position="247"/>
        <end position="321"/>
    </location>
</feature>
<keyword evidence="3" id="KW-0067">ATP-binding</keyword>
<dbReference type="EMBL" id="JACYGY010000001">
    <property type="protein sequence ID" value="MBE9460321.1"/>
    <property type="molecule type" value="Genomic_DNA"/>
</dbReference>
<dbReference type="Pfam" id="PF08544">
    <property type="entry name" value="GHMP_kinases_C"/>
    <property type="match status" value="1"/>
</dbReference>
<dbReference type="GO" id="GO:0016301">
    <property type="term" value="F:kinase activity"/>
    <property type="evidence" value="ECO:0007669"/>
    <property type="project" value="UniProtKB-KW"/>
</dbReference>
<dbReference type="InterPro" id="IPR006204">
    <property type="entry name" value="GHMP_kinase_N_dom"/>
</dbReference>
<dbReference type="PRINTS" id="PR00959">
    <property type="entry name" value="MEVGALKINASE"/>
</dbReference>
<keyword evidence="2 6" id="KW-0808">Transferase</keyword>
<protein>
    <submittedName>
        <fullName evidence="6">GHMP kinase</fullName>
    </submittedName>
</protein>
<reference evidence="7" key="1">
    <citation type="submission" date="2023-07" db="EMBL/GenBank/DDBJ databases">
        <title>Dyadobacter sp. nov 'subterranea' isolated from contaminted grondwater.</title>
        <authorList>
            <person name="Szabo I."/>
            <person name="Al-Omari J."/>
            <person name="Szerdahelyi S.G."/>
            <person name="Rado J."/>
        </authorList>
    </citation>
    <scope>NUCLEOTIDE SEQUENCE [LARGE SCALE GENOMIC DNA]</scope>
    <source>
        <strain evidence="7">UP-52</strain>
    </source>
</reference>
<dbReference type="PANTHER" id="PTHR38710">
    <property type="entry name" value="WITH PUTATIVE URIDYL PYROPHOSPHORYLASE-RELATED"/>
    <property type="match status" value="1"/>
</dbReference>
<evidence type="ECO:0000313" key="6">
    <source>
        <dbReference type="EMBL" id="MBE9460321.1"/>
    </source>
</evidence>
<keyword evidence="1" id="KW-0547">Nucleotide-binding</keyword>
<evidence type="ECO:0000256" key="3">
    <source>
        <dbReference type="ARBA" id="ARBA00022840"/>
    </source>
</evidence>
<accession>A0ABR9W5S2</accession>
<evidence type="ECO:0000313" key="7">
    <source>
        <dbReference type="Proteomes" id="UP000634134"/>
    </source>
</evidence>
<name>A0ABR9W5S2_9BACT</name>
<dbReference type="InterPro" id="IPR013750">
    <property type="entry name" value="GHMP_kinase_C_dom"/>
</dbReference>
<organism evidence="6 7">
    <name type="scientific">Dyadobacter subterraneus</name>
    <dbReference type="NCBI Taxonomy" id="2773304"/>
    <lineage>
        <taxon>Bacteria</taxon>
        <taxon>Pseudomonadati</taxon>
        <taxon>Bacteroidota</taxon>
        <taxon>Cytophagia</taxon>
        <taxon>Cytophagales</taxon>
        <taxon>Spirosomataceae</taxon>
        <taxon>Dyadobacter</taxon>
    </lineage>
</organism>
<dbReference type="SUPFAM" id="SSF55060">
    <property type="entry name" value="GHMP Kinase, C-terminal domain"/>
    <property type="match status" value="1"/>
</dbReference>
<evidence type="ECO:0000259" key="5">
    <source>
        <dbReference type="Pfam" id="PF08544"/>
    </source>
</evidence>
<evidence type="ECO:0000256" key="1">
    <source>
        <dbReference type="ARBA" id="ARBA00022741"/>
    </source>
</evidence>
<sequence length="331" mass="36963">MIIETRAYARAGLLGNPSDGFFGKTISISVRNFGASISLYESPELHIEPEPQDGSTFRSIFHLRESVSMLGYNGGIPLIKAGIKKFADYCEENNIKLPNRNFTVRYRSSIPRQVGMSGSSAIVVALFRALMQFYKVEIPIEILPQLVMVSETEELGIAAGLQDRVIQCYEGCVYMDFDKTLIEKQGHGLYERINPALLPKLYVAYNTNLSKVSGKVHSDVRARFDRGEQDVIDVLGQIGQKAKEGFTALQEGRPDDLHELMNENFNLRCKIYNVPESNKRLINAARECGASAKFAGSGGTIIGIYKDDDMLNQLFVKLKKHNARVIKPFVV</sequence>